<reference evidence="9" key="2">
    <citation type="journal article" date="2021" name="PeerJ">
        <title>Extensive microbial diversity within the chicken gut microbiome revealed by metagenomics and culture.</title>
        <authorList>
            <person name="Gilroy R."/>
            <person name="Ravi A."/>
            <person name="Getino M."/>
            <person name="Pursley I."/>
            <person name="Horton D.L."/>
            <person name="Alikhan N.F."/>
            <person name="Baker D."/>
            <person name="Gharbi K."/>
            <person name="Hall N."/>
            <person name="Watson M."/>
            <person name="Adriaenssens E.M."/>
            <person name="Foster-Nyarko E."/>
            <person name="Jarju S."/>
            <person name="Secka A."/>
            <person name="Antonio M."/>
            <person name="Oren A."/>
            <person name="Chaudhuri R.R."/>
            <person name="La Ragione R."/>
            <person name="Hildebrand F."/>
            <person name="Pallen M.J."/>
        </authorList>
    </citation>
    <scope>NUCLEOTIDE SEQUENCE</scope>
    <source>
        <strain evidence="9">2889</strain>
    </source>
</reference>
<dbReference type="GO" id="GO:0005886">
    <property type="term" value="C:plasma membrane"/>
    <property type="evidence" value="ECO:0007669"/>
    <property type="project" value="TreeGrafter"/>
</dbReference>
<dbReference type="GO" id="GO:0030313">
    <property type="term" value="C:cell envelope"/>
    <property type="evidence" value="ECO:0007669"/>
    <property type="project" value="UniProtKB-SubCell"/>
</dbReference>
<keyword evidence="3" id="KW-0175">Coiled coil</keyword>
<comment type="similarity">
    <text evidence="2">Belongs to the membrane fusion protein (MFP) (TC 8.A.1) family.</text>
</comment>
<sequence length="375" mass="40411">MKKTIFILCAAACLGLVSCKQQQQTGQAPAPRNVLQLKTEECVLTKPYSSILLANGSVEVRPRVSGYIFKQHVNEGDYVKAGDLLFTIDTVQVVAEINVARANIEAAKAQVETAQLTFDTKNELFKQQIISANDLQMAQNSLASAKAALAQCQAALVNAERNLEFCKVTSPIDGLVGIIPYSPGNLVSSTSTNPLTTITDVAKMRCYFSISEREALALSRQYGSPEEIAAALPEVELNLVDGSRYPYKGRVITVSGVPDGTTGSIRIRADFPNPEMMIKSGFSGTLLMPTTVEDAIVIPQQASYEIQSKRFVYVVSDSNTVHATPIEVLSLNDGTNFVVTSGLKAGQKIVTDGVTFLREGQTIAPRDNAKNAKAE</sequence>
<dbReference type="InterPro" id="IPR006143">
    <property type="entry name" value="RND_pump_MFP"/>
</dbReference>
<dbReference type="Pfam" id="PF25967">
    <property type="entry name" value="RND-MFP_C"/>
    <property type="match status" value="1"/>
</dbReference>
<feature type="domain" description="Multidrug resistance protein MdtA-like beta-barrel" evidence="7">
    <location>
        <begin position="208"/>
        <end position="277"/>
    </location>
</feature>
<evidence type="ECO:0000259" key="6">
    <source>
        <dbReference type="Pfam" id="PF25917"/>
    </source>
</evidence>
<comment type="subcellular location">
    <subcellularLocation>
        <location evidence="1">Cell envelope</location>
    </subcellularLocation>
</comment>
<dbReference type="InterPro" id="IPR058626">
    <property type="entry name" value="MdtA-like_b-barrel"/>
</dbReference>
<dbReference type="GO" id="GO:0046677">
    <property type="term" value="P:response to antibiotic"/>
    <property type="evidence" value="ECO:0007669"/>
    <property type="project" value="TreeGrafter"/>
</dbReference>
<dbReference type="EMBL" id="JADIMZ010000089">
    <property type="protein sequence ID" value="MBO8432817.1"/>
    <property type="molecule type" value="Genomic_DNA"/>
</dbReference>
<feature type="coiled-coil region" evidence="3">
    <location>
        <begin position="97"/>
        <end position="162"/>
    </location>
</feature>
<evidence type="ECO:0000313" key="10">
    <source>
        <dbReference type="Proteomes" id="UP000823612"/>
    </source>
</evidence>
<dbReference type="Pfam" id="PF25944">
    <property type="entry name" value="Beta-barrel_RND"/>
    <property type="match status" value="1"/>
</dbReference>
<feature type="domain" description="Multidrug resistance protein MdtA-like C-terminal permuted SH3" evidence="8">
    <location>
        <begin position="294"/>
        <end position="354"/>
    </location>
</feature>
<protein>
    <submittedName>
        <fullName evidence="9">Efflux RND transporter periplasmic adaptor subunit</fullName>
    </submittedName>
</protein>
<proteinExistence type="inferred from homology"/>
<keyword evidence="4" id="KW-0732">Signal</keyword>
<dbReference type="PANTHER" id="PTHR30158:SF23">
    <property type="entry name" value="MULTIDRUG RESISTANCE PROTEIN MEXA"/>
    <property type="match status" value="1"/>
</dbReference>
<evidence type="ECO:0000256" key="3">
    <source>
        <dbReference type="SAM" id="Coils"/>
    </source>
</evidence>
<dbReference type="InterPro" id="IPR058627">
    <property type="entry name" value="MdtA-like_C"/>
</dbReference>
<dbReference type="InterPro" id="IPR058625">
    <property type="entry name" value="MdtA-like_BSH"/>
</dbReference>
<dbReference type="InterPro" id="IPR058624">
    <property type="entry name" value="MdtA-like_HH"/>
</dbReference>
<dbReference type="Gene3D" id="2.40.50.100">
    <property type="match status" value="1"/>
</dbReference>
<evidence type="ECO:0000313" key="9">
    <source>
        <dbReference type="EMBL" id="MBO8432817.1"/>
    </source>
</evidence>
<evidence type="ECO:0000256" key="1">
    <source>
        <dbReference type="ARBA" id="ARBA00004196"/>
    </source>
</evidence>
<evidence type="ECO:0000256" key="2">
    <source>
        <dbReference type="ARBA" id="ARBA00009477"/>
    </source>
</evidence>
<feature type="domain" description="Multidrug resistance protein MdtA-like alpha-helical hairpin" evidence="5">
    <location>
        <begin position="98"/>
        <end position="165"/>
    </location>
</feature>
<feature type="chain" id="PRO_5039152476" evidence="4">
    <location>
        <begin position="24"/>
        <end position="375"/>
    </location>
</feature>
<dbReference type="AlphaFoldDB" id="A0A9D9H2C4"/>
<evidence type="ECO:0000259" key="5">
    <source>
        <dbReference type="Pfam" id="PF25876"/>
    </source>
</evidence>
<dbReference type="Proteomes" id="UP000823612">
    <property type="component" value="Unassembled WGS sequence"/>
</dbReference>
<dbReference type="Pfam" id="PF25917">
    <property type="entry name" value="BSH_RND"/>
    <property type="match status" value="1"/>
</dbReference>
<dbReference type="Gene3D" id="2.40.420.20">
    <property type="match status" value="1"/>
</dbReference>
<dbReference type="Pfam" id="PF25876">
    <property type="entry name" value="HH_MFP_RND"/>
    <property type="match status" value="1"/>
</dbReference>
<evidence type="ECO:0000259" key="7">
    <source>
        <dbReference type="Pfam" id="PF25944"/>
    </source>
</evidence>
<dbReference type="PROSITE" id="PS51257">
    <property type="entry name" value="PROKAR_LIPOPROTEIN"/>
    <property type="match status" value="1"/>
</dbReference>
<feature type="signal peptide" evidence="4">
    <location>
        <begin position="1"/>
        <end position="23"/>
    </location>
</feature>
<gene>
    <name evidence="9" type="ORF">IAB08_05945</name>
</gene>
<accession>A0A9D9H2C4</accession>
<evidence type="ECO:0000256" key="4">
    <source>
        <dbReference type="SAM" id="SignalP"/>
    </source>
</evidence>
<name>A0A9D9H2C4_9BACT</name>
<dbReference type="GO" id="GO:0015562">
    <property type="term" value="F:efflux transmembrane transporter activity"/>
    <property type="evidence" value="ECO:0007669"/>
    <property type="project" value="InterPro"/>
</dbReference>
<feature type="domain" description="Multidrug resistance protein MdtA-like barrel-sandwich hybrid" evidence="6">
    <location>
        <begin position="58"/>
        <end position="199"/>
    </location>
</feature>
<comment type="caution">
    <text evidence="9">The sequence shown here is derived from an EMBL/GenBank/DDBJ whole genome shotgun (WGS) entry which is preliminary data.</text>
</comment>
<dbReference type="PANTHER" id="PTHR30158">
    <property type="entry name" value="ACRA/E-RELATED COMPONENT OF DRUG EFFLUX TRANSPORTER"/>
    <property type="match status" value="1"/>
</dbReference>
<evidence type="ECO:0000259" key="8">
    <source>
        <dbReference type="Pfam" id="PF25967"/>
    </source>
</evidence>
<dbReference type="Gene3D" id="1.10.287.470">
    <property type="entry name" value="Helix hairpin bin"/>
    <property type="match status" value="1"/>
</dbReference>
<dbReference type="NCBIfam" id="TIGR01730">
    <property type="entry name" value="RND_mfp"/>
    <property type="match status" value="1"/>
</dbReference>
<reference evidence="9" key="1">
    <citation type="submission" date="2020-10" db="EMBL/GenBank/DDBJ databases">
        <authorList>
            <person name="Gilroy R."/>
        </authorList>
    </citation>
    <scope>NUCLEOTIDE SEQUENCE</scope>
    <source>
        <strain evidence="9">2889</strain>
    </source>
</reference>
<organism evidence="9 10">
    <name type="scientific">Candidatus Pullibacteroides excrementavium</name>
    <dbReference type="NCBI Taxonomy" id="2840905"/>
    <lineage>
        <taxon>Bacteria</taxon>
        <taxon>Pseudomonadati</taxon>
        <taxon>Bacteroidota</taxon>
        <taxon>Bacteroidia</taxon>
        <taxon>Bacteroidales</taxon>
        <taxon>Candidatus Pullibacteroides</taxon>
    </lineage>
</organism>
<dbReference type="SUPFAM" id="SSF111369">
    <property type="entry name" value="HlyD-like secretion proteins"/>
    <property type="match status" value="1"/>
</dbReference>
<dbReference type="Gene3D" id="2.40.30.170">
    <property type="match status" value="1"/>
</dbReference>